<name>I9GIY3_9BACE</name>
<reference evidence="1 2" key="1">
    <citation type="submission" date="2012-02" db="EMBL/GenBank/DDBJ databases">
        <title>The Genome Sequence of Bacteroides nordii CL02T12C05.</title>
        <authorList>
            <consortium name="The Broad Institute Genome Sequencing Platform"/>
            <person name="Earl A."/>
            <person name="Ward D."/>
            <person name="Feldgarden M."/>
            <person name="Gevers D."/>
            <person name="Zitomersky N.L."/>
            <person name="Coyne M.J."/>
            <person name="Comstock L.E."/>
            <person name="Young S.K."/>
            <person name="Zeng Q."/>
            <person name="Gargeya S."/>
            <person name="Fitzgerald M."/>
            <person name="Haas B."/>
            <person name="Abouelleil A."/>
            <person name="Alvarado L."/>
            <person name="Arachchi H.M."/>
            <person name="Berlin A."/>
            <person name="Chapman S.B."/>
            <person name="Gearin G."/>
            <person name="Goldberg J."/>
            <person name="Griggs A."/>
            <person name="Gujja S."/>
            <person name="Hansen M."/>
            <person name="Heiman D."/>
            <person name="Howarth C."/>
            <person name="Larimer J."/>
            <person name="Lui A."/>
            <person name="MacDonald P.J.P."/>
            <person name="McCowen C."/>
            <person name="Montmayeur A."/>
            <person name="Murphy C."/>
            <person name="Neiman D."/>
            <person name="Pearson M."/>
            <person name="Priest M."/>
            <person name="Roberts A."/>
            <person name="Saif S."/>
            <person name="Shea T."/>
            <person name="Sisk P."/>
            <person name="Stolte C."/>
            <person name="Sykes S."/>
            <person name="Wortman J."/>
            <person name="Nusbaum C."/>
            <person name="Birren B."/>
        </authorList>
    </citation>
    <scope>NUCLEOTIDE SEQUENCE [LARGE SCALE GENOMIC DNA]</scope>
    <source>
        <strain evidence="1 2">CL02T12C05</strain>
    </source>
</reference>
<gene>
    <name evidence="1" type="ORF">HMPREF1068_03452</name>
</gene>
<dbReference type="EMBL" id="AGXS01000023">
    <property type="protein sequence ID" value="EIY46684.1"/>
    <property type="molecule type" value="Genomic_DNA"/>
</dbReference>
<dbReference type="STRING" id="997884.HMPREF1068_03452"/>
<organism evidence="1 2">
    <name type="scientific">Bacteroides nordii CL02T12C05</name>
    <dbReference type="NCBI Taxonomy" id="997884"/>
    <lineage>
        <taxon>Bacteria</taxon>
        <taxon>Pseudomonadati</taxon>
        <taxon>Bacteroidota</taxon>
        <taxon>Bacteroidia</taxon>
        <taxon>Bacteroidales</taxon>
        <taxon>Bacteroidaceae</taxon>
        <taxon>Bacteroides</taxon>
    </lineage>
</organism>
<accession>I9GIY3</accession>
<dbReference type="AlphaFoldDB" id="I9GIY3"/>
<sequence length="31" mass="3961">MIIMVRYHNYQLKWRKEGMLLIRTFTFVIRC</sequence>
<comment type="caution">
    <text evidence="1">The sequence shown here is derived from an EMBL/GenBank/DDBJ whole genome shotgun (WGS) entry which is preliminary data.</text>
</comment>
<keyword evidence="2" id="KW-1185">Reference proteome</keyword>
<evidence type="ECO:0000313" key="1">
    <source>
        <dbReference type="EMBL" id="EIY46684.1"/>
    </source>
</evidence>
<dbReference type="HOGENOM" id="CLU_3395142_0_0_10"/>
<evidence type="ECO:0000313" key="2">
    <source>
        <dbReference type="Proteomes" id="UP000003089"/>
    </source>
</evidence>
<proteinExistence type="predicted"/>
<protein>
    <submittedName>
        <fullName evidence="1">Uncharacterized protein</fullName>
    </submittedName>
</protein>
<dbReference type="Proteomes" id="UP000003089">
    <property type="component" value="Unassembled WGS sequence"/>
</dbReference>